<sequence>MSAPVWRKSSYSANNGVCVEVAFATADAAGWRKSSYSTNNGECVEVALADEVVGARDSKNPGGPELWFGGARWGSFVAAIKALAVRPRMTA</sequence>
<comment type="caution">
    <text evidence="2">The sequence shown here is derived from an EMBL/GenBank/DDBJ whole genome shotgun (WGS) entry which is preliminary data.</text>
</comment>
<dbReference type="Pfam" id="PF04149">
    <property type="entry name" value="DUF397"/>
    <property type="match status" value="2"/>
</dbReference>
<evidence type="ECO:0000259" key="1">
    <source>
        <dbReference type="Pfam" id="PF04149"/>
    </source>
</evidence>
<feature type="domain" description="DUF397" evidence="1">
    <location>
        <begin position="29"/>
        <end position="81"/>
    </location>
</feature>
<dbReference type="RefSeq" id="WP_010310601.1">
    <property type="nucleotide sequence ID" value="NZ_CP061007.1"/>
</dbReference>
<evidence type="ECO:0000313" key="2">
    <source>
        <dbReference type="EMBL" id="PKW18928.1"/>
    </source>
</evidence>
<accession>A0A2N3Y7S2</accession>
<organism evidence="2 3">
    <name type="scientific">Saccharopolyspora spinosa</name>
    <dbReference type="NCBI Taxonomy" id="60894"/>
    <lineage>
        <taxon>Bacteria</taxon>
        <taxon>Bacillati</taxon>
        <taxon>Actinomycetota</taxon>
        <taxon>Actinomycetes</taxon>
        <taxon>Pseudonocardiales</taxon>
        <taxon>Pseudonocardiaceae</taxon>
        <taxon>Saccharopolyspora</taxon>
    </lineage>
</organism>
<reference evidence="2" key="1">
    <citation type="submission" date="2017-12" db="EMBL/GenBank/DDBJ databases">
        <title>Sequencing the genomes of 1000 Actinobacteria strains.</title>
        <authorList>
            <person name="Klenk H.-P."/>
        </authorList>
    </citation>
    <scope>NUCLEOTIDE SEQUENCE [LARGE SCALE GENOMIC DNA]</scope>
    <source>
        <strain evidence="2">DSM 44228</strain>
    </source>
</reference>
<dbReference type="AlphaFoldDB" id="A0A2N3Y7S2"/>
<dbReference type="EMBL" id="PJNB01000001">
    <property type="protein sequence ID" value="PKW18928.1"/>
    <property type="molecule type" value="Genomic_DNA"/>
</dbReference>
<dbReference type="InterPro" id="IPR007278">
    <property type="entry name" value="DUF397"/>
</dbReference>
<proteinExistence type="predicted"/>
<protein>
    <submittedName>
        <fullName evidence="2">Uncharacterized protein DUF397</fullName>
    </submittedName>
</protein>
<evidence type="ECO:0000313" key="3">
    <source>
        <dbReference type="Proteomes" id="UP000233786"/>
    </source>
</evidence>
<keyword evidence="3" id="KW-1185">Reference proteome</keyword>
<gene>
    <name evidence="2" type="ORF">A8926_7067</name>
</gene>
<feature type="domain" description="DUF397" evidence="1">
    <location>
        <begin position="5"/>
        <end position="26"/>
    </location>
</feature>
<dbReference type="OrthoDB" id="4225390at2"/>
<dbReference type="Proteomes" id="UP000233786">
    <property type="component" value="Unassembled WGS sequence"/>
</dbReference>
<name>A0A2N3Y7S2_SACSN</name>
<dbReference type="STRING" id="994479.GCA_000194155_05082"/>